<name>A0ACA9L5F0_9GLOM</name>
<organism evidence="1 2">
    <name type="scientific">Scutellospora calospora</name>
    <dbReference type="NCBI Taxonomy" id="85575"/>
    <lineage>
        <taxon>Eukaryota</taxon>
        <taxon>Fungi</taxon>
        <taxon>Fungi incertae sedis</taxon>
        <taxon>Mucoromycota</taxon>
        <taxon>Glomeromycotina</taxon>
        <taxon>Glomeromycetes</taxon>
        <taxon>Diversisporales</taxon>
        <taxon>Gigasporaceae</taxon>
        <taxon>Scutellospora</taxon>
    </lineage>
</organism>
<dbReference type="EMBL" id="CAJVPM010004251">
    <property type="protein sequence ID" value="CAG8511042.1"/>
    <property type="molecule type" value="Genomic_DNA"/>
</dbReference>
<proteinExistence type="predicted"/>
<sequence length="49" mass="5970">RINAIEQRHKALELFLQDYVTNVDFLYSNDVNSRFYEYSKIKNDEILKD</sequence>
<keyword evidence="2" id="KW-1185">Reference proteome</keyword>
<protein>
    <submittedName>
        <fullName evidence="1">376_t:CDS:1</fullName>
    </submittedName>
</protein>
<dbReference type="Proteomes" id="UP000789860">
    <property type="component" value="Unassembled WGS sequence"/>
</dbReference>
<comment type="caution">
    <text evidence="1">The sequence shown here is derived from an EMBL/GenBank/DDBJ whole genome shotgun (WGS) entry which is preliminary data.</text>
</comment>
<reference evidence="1" key="1">
    <citation type="submission" date="2021-06" db="EMBL/GenBank/DDBJ databases">
        <authorList>
            <person name="Kallberg Y."/>
            <person name="Tangrot J."/>
            <person name="Rosling A."/>
        </authorList>
    </citation>
    <scope>NUCLEOTIDE SEQUENCE</scope>
    <source>
        <strain evidence="1">AU212A</strain>
    </source>
</reference>
<feature type="non-terminal residue" evidence="1">
    <location>
        <position position="1"/>
    </location>
</feature>
<accession>A0ACA9L5F0</accession>
<gene>
    <name evidence="1" type="ORF">SCALOS_LOCUS3660</name>
</gene>
<evidence type="ECO:0000313" key="1">
    <source>
        <dbReference type="EMBL" id="CAG8511042.1"/>
    </source>
</evidence>
<evidence type="ECO:0000313" key="2">
    <source>
        <dbReference type="Proteomes" id="UP000789860"/>
    </source>
</evidence>